<sequence length="179" mass="20914">MKLLDLLKQPFYSGSVVIAGELGLTRTVQSVNMMDAPDIIDFLNRSMELPTVYKEALEALQAGYAANENCFIRTYRAKDMLDLLRRIPTPDLNEFYSDTFQHLLHAEDKDKQELMQTLRIYVENEGQIAETAKRLFLHRNTVIYRIDKCERLTRRNLKDPSDTMRIWLAFQIEPLLDGR</sequence>
<evidence type="ECO:0000313" key="2">
    <source>
        <dbReference type="EMBL" id="MFC5649070.1"/>
    </source>
</evidence>
<dbReference type="InterPro" id="IPR051448">
    <property type="entry name" value="CdaR-like_regulators"/>
</dbReference>
<dbReference type="InterPro" id="IPR025736">
    <property type="entry name" value="PucR_C-HTH_dom"/>
</dbReference>
<dbReference type="EMBL" id="JBHSOW010000028">
    <property type="protein sequence ID" value="MFC5649070.1"/>
    <property type="molecule type" value="Genomic_DNA"/>
</dbReference>
<dbReference type="PANTHER" id="PTHR33744:SF1">
    <property type="entry name" value="DNA-BINDING TRANSCRIPTIONAL ACTIVATOR ADER"/>
    <property type="match status" value="1"/>
</dbReference>
<accession>A0ABW0VU01</accession>
<dbReference type="Pfam" id="PF13556">
    <property type="entry name" value="HTH_30"/>
    <property type="match status" value="1"/>
</dbReference>
<organism evidence="2 3">
    <name type="scientific">Paenibacillus solisilvae</name>
    <dbReference type="NCBI Taxonomy" id="2486751"/>
    <lineage>
        <taxon>Bacteria</taxon>
        <taxon>Bacillati</taxon>
        <taxon>Bacillota</taxon>
        <taxon>Bacilli</taxon>
        <taxon>Bacillales</taxon>
        <taxon>Paenibacillaceae</taxon>
        <taxon>Paenibacillus</taxon>
    </lineage>
</organism>
<feature type="domain" description="PucR C-terminal helix-turn-helix" evidence="1">
    <location>
        <begin position="114"/>
        <end position="172"/>
    </location>
</feature>
<gene>
    <name evidence="2" type="ORF">ACFPYJ_07985</name>
</gene>
<dbReference type="Proteomes" id="UP001596047">
    <property type="component" value="Unassembled WGS sequence"/>
</dbReference>
<dbReference type="Gene3D" id="1.10.10.2840">
    <property type="entry name" value="PucR C-terminal helix-turn-helix domain"/>
    <property type="match status" value="1"/>
</dbReference>
<evidence type="ECO:0000259" key="1">
    <source>
        <dbReference type="Pfam" id="PF13556"/>
    </source>
</evidence>
<dbReference type="InterPro" id="IPR042070">
    <property type="entry name" value="PucR_C-HTH_sf"/>
</dbReference>
<protein>
    <submittedName>
        <fullName evidence="2">Helix-turn-helix domain-containing protein</fullName>
    </submittedName>
</protein>
<proteinExistence type="predicted"/>
<name>A0ABW0VU01_9BACL</name>
<dbReference type="RefSeq" id="WP_379187558.1">
    <property type="nucleotide sequence ID" value="NZ_JBHSOW010000028.1"/>
</dbReference>
<comment type="caution">
    <text evidence="2">The sequence shown here is derived from an EMBL/GenBank/DDBJ whole genome shotgun (WGS) entry which is preliminary data.</text>
</comment>
<evidence type="ECO:0000313" key="3">
    <source>
        <dbReference type="Proteomes" id="UP001596047"/>
    </source>
</evidence>
<dbReference type="PANTHER" id="PTHR33744">
    <property type="entry name" value="CARBOHYDRATE DIACID REGULATOR"/>
    <property type="match status" value="1"/>
</dbReference>
<keyword evidence="3" id="KW-1185">Reference proteome</keyword>
<reference evidence="3" key="1">
    <citation type="journal article" date="2019" name="Int. J. Syst. Evol. Microbiol.">
        <title>The Global Catalogue of Microorganisms (GCM) 10K type strain sequencing project: providing services to taxonomists for standard genome sequencing and annotation.</title>
        <authorList>
            <consortium name="The Broad Institute Genomics Platform"/>
            <consortium name="The Broad Institute Genome Sequencing Center for Infectious Disease"/>
            <person name="Wu L."/>
            <person name="Ma J."/>
        </authorList>
    </citation>
    <scope>NUCLEOTIDE SEQUENCE [LARGE SCALE GENOMIC DNA]</scope>
    <source>
        <strain evidence="3">CGMCC 1.3240</strain>
    </source>
</reference>